<keyword evidence="1" id="KW-0472">Membrane</keyword>
<protein>
    <submittedName>
        <fullName evidence="2">Putative nitrogen fixation protein FixH</fullName>
    </submittedName>
</protein>
<dbReference type="RefSeq" id="WP_024352300.1">
    <property type="nucleotide sequence ID" value="NZ_BBWN01000016.1"/>
</dbReference>
<evidence type="ECO:0000256" key="1">
    <source>
        <dbReference type="SAM" id="Phobius"/>
    </source>
</evidence>
<evidence type="ECO:0000313" key="2">
    <source>
        <dbReference type="EMBL" id="BAT27133.1"/>
    </source>
</evidence>
<dbReference type="Pfam" id="PF05751">
    <property type="entry name" value="FixH"/>
    <property type="match status" value="1"/>
</dbReference>
<dbReference type="InterPro" id="IPR018037">
    <property type="entry name" value="FixH_proteobacterial"/>
</dbReference>
<organism evidence="2">
    <name type="scientific">Aurantimonas coralicida</name>
    <dbReference type="NCBI Taxonomy" id="182270"/>
    <lineage>
        <taxon>Bacteria</taxon>
        <taxon>Pseudomonadati</taxon>
        <taxon>Pseudomonadota</taxon>
        <taxon>Alphaproteobacteria</taxon>
        <taxon>Hyphomicrobiales</taxon>
        <taxon>Aurantimonadaceae</taxon>
        <taxon>Aurantimonas</taxon>
    </lineage>
</organism>
<reference evidence="2" key="1">
    <citation type="journal article" date="2015" name="Proc. Natl. Acad. Sci. U.S.A.">
        <title>Bacterial clade with the ribosomal RNA operon on a small plasmid rather than the chromosome.</title>
        <authorList>
            <person name="Anda M."/>
            <person name="Ohtsubo Y."/>
            <person name="Okubo T."/>
            <person name="Sugawara M."/>
            <person name="Nagata Y."/>
            <person name="Tsuda M."/>
            <person name="Minamisawa K."/>
            <person name="Mitsui H."/>
        </authorList>
    </citation>
    <scope>NUCLEOTIDE SEQUENCE</scope>
    <source>
        <strain evidence="2">DSM 14790</strain>
    </source>
</reference>
<accession>A0A0P0YZW4</accession>
<dbReference type="InterPro" id="IPR008620">
    <property type="entry name" value="FixH"/>
</dbReference>
<sequence>MLRRVFRPDKFTGLHMIGVMALFFGTIISVNLTLAIFASTSWSGLVVENSYIASQHFNELTAERTAQAGRGWTATTAYSDGVFRVDLRDAGARPLRGALVAATIGRPATERDDRTLRLAPLRAGGYGVTTDLAPGIWEAEVRVDATGEKPWQSAIRFVVK</sequence>
<dbReference type="PIRSF" id="PIRSF011386">
    <property type="entry name" value="FixH"/>
    <property type="match status" value="1"/>
</dbReference>
<keyword evidence="1" id="KW-1133">Transmembrane helix</keyword>
<feature type="transmembrane region" description="Helical" evidence="1">
    <location>
        <begin position="12"/>
        <end position="38"/>
    </location>
</feature>
<name>A0A0P0YZW4_9HYPH</name>
<dbReference type="AlphaFoldDB" id="A0A0P0YZW4"/>
<keyword evidence="1" id="KW-0812">Transmembrane</keyword>
<proteinExistence type="predicted"/>
<dbReference type="EMBL" id="LC066374">
    <property type="protein sequence ID" value="BAT27133.1"/>
    <property type="molecule type" value="Genomic_DNA"/>
</dbReference>